<dbReference type="KEGG" id="ctes:O987_16330"/>
<dbReference type="InterPro" id="IPR050251">
    <property type="entry name" value="HpcH-HpaI_aldolase"/>
</dbReference>
<dbReference type="InterPro" id="IPR040442">
    <property type="entry name" value="Pyrv_kinase-like_dom_sf"/>
</dbReference>
<dbReference type="Gene3D" id="3.20.20.60">
    <property type="entry name" value="Phosphoenolpyruvate-binding domains"/>
    <property type="match status" value="1"/>
</dbReference>
<dbReference type="AlphaFoldDB" id="A0A076PUD3"/>
<keyword evidence="3" id="KW-0456">Lyase</keyword>
<keyword evidence="2" id="KW-0479">Metal-binding</keyword>
<dbReference type="Proteomes" id="UP000028782">
    <property type="component" value="Chromosome"/>
</dbReference>
<evidence type="ECO:0000259" key="4">
    <source>
        <dbReference type="Pfam" id="PF03328"/>
    </source>
</evidence>
<accession>A0A076PUD3</accession>
<gene>
    <name evidence="5" type="ORF">O987_16330</name>
</gene>
<feature type="domain" description="HpcH/HpaI aldolase/citrate lyase" evidence="4">
    <location>
        <begin position="20"/>
        <end position="243"/>
    </location>
</feature>
<evidence type="ECO:0000256" key="2">
    <source>
        <dbReference type="ARBA" id="ARBA00022723"/>
    </source>
</evidence>
<protein>
    <recommendedName>
        <fullName evidence="4">HpcH/HpaI aldolase/citrate lyase domain-containing protein</fullName>
    </recommendedName>
</protein>
<dbReference type="SUPFAM" id="SSF51621">
    <property type="entry name" value="Phosphoenolpyruvate/pyruvate domain"/>
    <property type="match status" value="1"/>
</dbReference>
<dbReference type="GO" id="GO:0046872">
    <property type="term" value="F:metal ion binding"/>
    <property type="evidence" value="ECO:0007669"/>
    <property type="project" value="UniProtKB-KW"/>
</dbReference>
<dbReference type="GO" id="GO:0005737">
    <property type="term" value="C:cytoplasm"/>
    <property type="evidence" value="ECO:0007669"/>
    <property type="project" value="TreeGrafter"/>
</dbReference>
<comment type="similarity">
    <text evidence="1">Belongs to the HpcH/HpaI aldolase family.</text>
</comment>
<reference evidence="5 6" key="1">
    <citation type="journal article" date="2014" name="Genome Announc.">
        <title>Complete Genome Sequence of Polychlorinated Biphenyl Degrader Comamonas testosteroni TK102 (NBRC 109938).</title>
        <authorList>
            <person name="Fukuda K."/>
            <person name="Hosoyama A."/>
            <person name="Tsuchikane K."/>
            <person name="Ohji S."/>
            <person name="Yamazoe A."/>
            <person name="Fujita N."/>
            <person name="Shintani M."/>
            <person name="Kimbara K."/>
        </authorList>
    </citation>
    <scope>NUCLEOTIDE SEQUENCE [LARGE SCALE GENOMIC DNA]</scope>
    <source>
        <strain evidence="5">TK102</strain>
    </source>
</reference>
<dbReference type="RefSeq" id="WP_003054174.1">
    <property type="nucleotide sequence ID" value="NZ_CP006704.1"/>
</dbReference>
<dbReference type="InterPro" id="IPR005000">
    <property type="entry name" value="Aldolase/citrate-lyase_domain"/>
</dbReference>
<evidence type="ECO:0000256" key="1">
    <source>
        <dbReference type="ARBA" id="ARBA00005568"/>
    </source>
</evidence>
<evidence type="ECO:0000313" key="5">
    <source>
        <dbReference type="EMBL" id="AIJ47380.1"/>
    </source>
</evidence>
<dbReference type="PANTHER" id="PTHR30502:SF0">
    <property type="entry name" value="PHOSPHOENOLPYRUVATE CARBOXYLASE FAMILY PROTEIN"/>
    <property type="match status" value="1"/>
</dbReference>
<name>A0A076PUD3_COMTE</name>
<sequence>MSTIASSLKQKLQSGQQVVGLFCCTYSPQIAEALGETGLDFLLFDNEHTPNNSVNLHAQLCSLKGTGTEAVLRLPMIDEFTIKLALDLGVRSLMLPNVKTPEEVQRMVRYAYYPPLGQRGIAGSVRAARYGRNQQYLQEANQQTSLIIQIESLQGVKNLEAILQSTSHVDAVFLGPHDLAADIGLMGQPRHERVAALCVQAIQTATRLGKASGILCTPQDMPVFQEAGVRMFVLGSDMGVLLNSTAQLLQRFEELANTRR</sequence>
<dbReference type="HOGENOM" id="CLU_059964_1_0_4"/>
<evidence type="ECO:0000313" key="6">
    <source>
        <dbReference type="Proteomes" id="UP000028782"/>
    </source>
</evidence>
<dbReference type="InterPro" id="IPR015813">
    <property type="entry name" value="Pyrv/PenolPyrv_kinase-like_dom"/>
</dbReference>
<dbReference type="EMBL" id="CP006704">
    <property type="protein sequence ID" value="AIJ47380.1"/>
    <property type="molecule type" value="Genomic_DNA"/>
</dbReference>
<evidence type="ECO:0000256" key="3">
    <source>
        <dbReference type="ARBA" id="ARBA00023239"/>
    </source>
</evidence>
<dbReference type="Pfam" id="PF03328">
    <property type="entry name" value="HpcH_HpaI"/>
    <property type="match status" value="1"/>
</dbReference>
<proteinExistence type="inferred from homology"/>
<dbReference type="GO" id="GO:0016832">
    <property type="term" value="F:aldehyde-lyase activity"/>
    <property type="evidence" value="ECO:0007669"/>
    <property type="project" value="TreeGrafter"/>
</dbReference>
<organism evidence="5 6">
    <name type="scientific">Comamonas testosteroni TK102</name>
    <dbReference type="NCBI Taxonomy" id="1392005"/>
    <lineage>
        <taxon>Bacteria</taxon>
        <taxon>Pseudomonadati</taxon>
        <taxon>Pseudomonadota</taxon>
        <taxon>Betaproteobacteria</taxon>
        <taxon>Burkholderiales</taxon>
        <taxon>Comamonadaceae</taxon>
        <taxon>Comamonas</taxon>
    </lineage>
</organism>
<dbReference type="PANTHER" id="PTHR30502">
    <property type="entry name" value="2-KETO-3-DEOXY-L-RHAMNONATE ALDOLASE"/>
    <property type="match status" value="1"/>
</dbReference>